<dbReference type="InterPro" id="IPR001754">
    <property type="entry name" value="OMPdeCOase_dom"/>
</dbReference>
<dbReference type="PANTHER" id="PTHR35039">
    <property type="entry name" value="3-KETO-L-GULONATE-6-PHOSPHATE DECARBOXYLASE SGBH-RELATED"/>
    <property type="match status" value="1"/>
</dbReference>
<dbReference type="Proteomes" id="UP000033695">
    <property type="component" value="Unassembled WGS sequence"/>
</dbReference>
<dbReference type="InterPro" id="IPR013785">
    <property type="entry name" value="Aldolase_TIM"/>
</dbReference>
<sequence length="208" mass="22997">MKLQVAIDRKSLAETTKLVQLLDGKADIIEFGTSLVKDFGMQSLQKISNKIKESQILYDIKTYDEGAYEFESGFNYGADYLTVIGSASEKTIALCNDQTSNKKKMMIDLTDVPAAQVAKIAGYSQAIYLIHHNNDSSTKQDLIQMVEQFHQNHPNIENLAVAGGIDLKAAQKLRQQELVDIIVVGGAITQAVAPLNELQKFIRVIKGH</sequence>
<dbReference type="Pfam" id="PF00215">
    <property type="entry name" value="OMPdecase"/>
    <property type="match status" value="1"/>
</dbReference>
<keyword evidence="4" id="KW-1185">Reference proteome</keyword>
<gene>
    <name evidence="3" type="ORF">JG29_00390</name>
</gene>
<dbReference type="SUPFAM" id="SSF51366">
    <property type="entry name" value="Ribulose-phoshate binding barrel"/>
    <property type="match status" value="1"/>
</dbReference>
<dbReference type="RefSeq" id="WP_045921965.1">
    <property type="nucleotide sequence ID" value="NZ_JBHTHW010000004.1"/>
</dbReference>
<feature type="domain" description="Orotidine 5'-phosphate decarboxylase" evidence="2">
    <location>
        <begin position="2"/>
        <end position="201"/>
    </location>
</feature>
<evidence type="ECO:0000313" key="4">
    <source>
        <dbReference type="Proteomes" id="UP000033695"/>
    </source>
</evidence>
<proteinExistence type="predicted"/>
<dbReference type="HOGENOM" id="CLU_081825_1_0_9"/>
<comment type="caution">
    <text evidence="3">The sequence shown here is derived from an EMBL/GenBank/DDBJ whole genome shotgun (WGS) entry which is preliminary data.</text>
</comment>
<keyword evidence="1" id="KW-0456">Lyase</keyword>
<dbReference type="AlphaFoldDB" id="A0A0F4KWK8"/>
<dbReference type="InterPro" id="IPR011060">
    <property type="entry name" value="RibuloseP-bd_barrel"/>
</dbReference>
<organism evidence="3 4">
    <name type="scientific">Bombilactobacillus mellis</name>
    <dbReference type="NCBI Taxonomy" id="1218508"/>
    <lineage>
        <taxon>Bacteria</taxon>
        <taxon>Bacillati</taxon>
        <taxon>Bacillota</taxon>
        <taxon>Bacilli</taxon>
        <taxon>Lactobacillales</taxon>
        <taxon>Lactobacillaceae</taxon>
        <taxon>Bombilactobacillus</taxon>
    </lineage>
</organism>
<dbReference type="OrthoDB" id="43475at2"/>
<name>A0A0F4KWK8_9LACO</name>
<dbReference type="Gene3D" id="3.20.20.70">
    <property type="entry name" value="Aldolase class I"/>
    <property type="match status" value="1"/>
</dbReference>
<dbReference type="GO" id="GO:0019854">
    <property type="term" value="P:L-ascorbic acid catabolic process"/>
    <property type="evidence" value="ECO:0007669"/>
    <property type="project" value="TreeGrafter"/>
</dbReference>
<dbReference type="STRING" id="1218508.JG29_00390"/>
<dbReference type="GO" id="GO:0033982">
    <property type="term" value="F:3-dehydro-L-gulonate-6-phosphate decarboxylase activity"/>
    <property type="evidence" value="ECO:0007669"/>
    <property type="project" value="TreeGrafter"/>
</dbReference>
<reference evidence="3 4" key="1">
    <citation type="submission" date="2014-12" db="EMBL/GenBank/DDBJ databases">
        <title>Comparative genomics of the lactic acid bacteria isolated from the honey bee gut.</title>
        <authorList>
            <person name="Ellegaard K.M."/>
            <person name="Tamarit D."/>
            <person name="Javelind E."/>
            <person name="Olofsson T."/>
            <person name="Andersson S.G."/>
            <person name="Vasquez A."/>
        </authorList>
    </citation>
    <scope>NUCLEOTIDE SEQUENCE [LARGE SCALE GENOMIC DNA]</scope>
    <source>
        <strain evidence="3 4">Hon2</strain>
    </source>
</reference>
<evidence type="ECO:0000256" key="1">
    <source>
        <dbReference type="ARBA" id="ARBA00023239"/>
    </source>
</evidence>
<dbReference type="PATRIC" id="fig|1218508.4.peg.40"/>
<dbReference type="EMBL" id="JXBZ01000002">
    <property type="protein sequence ID" value="KJY50997.1"/>
    <property type="molecule type" value="Genomic_DNA"/>
</dbReference>
<evidence type="ECO:0000259" key="2">
    <source>
        <dbReference type="SMART" id="SM00934"/>
    </source>
</evidence>
<protein>
    <submittedName>
        <fullName evidence="3">Orotidine 5'-phosphate decarboxylase/HUMPS family protein</fullName>
    </submittedName>
</protein>
<accession>A0A0F4KWK8</accession>
<dbReference type="PANTHER" id="PTHR35039:SF3">
    <property type="entry name" value="3-KETO-L-GULONATE-6-PHOSPHATE DECARBOXYLASE SGBH-RELATED"/>
    <property type="match status" value="1"/>
</dbReference>
<evidence type="ECO:0000313" key="3">
    <source>
        <dbReference type="EMBL" id="KJY50997.1"/>
    </source>
</evidence>
<dbReference type="SMART" id="SM00934">
    <property type="entry name" value="OMPdecase"/>
    <property type="match status" value="1"/>
</dbReference>
<dbReference type="GO" id="GO:0004590">
    <property type="term" value="F:orotidine-5'-phosphate decarboxylase activity"/>
    <property type="evidence" value="ECO:0007669"/>
    <property type="project" value="InterPro"/>
</dbReference>
<dbReference type="GO" id="GO:0006207">
    <property type="term" value="P:'de novo' pyrimidine nucleobase biosynthetic process"/>
    <property type="evidence" value="ECO:0007669"/>
    <property type="project" value="InterPro"/>
</dbReference>